<dbReference type="EMBL" id="QJKF01000043">
    <property type="protein sequence ID" value="PXX51875.1"/>
    <property type="molecule type" value="Genomic_DNA"/>
</dbReference>
<feature type="coiled-coil region" evidence="1">
    <location>
        <begin position="19"/>
        <end position="53"/>
    </location>
</feature>
<evidence type="ECO:0000256" key="2">
    <source>
        <dbReference type="SAM" id="MobiDB-lite"/>
    </source>
</evidence>
<proteinExistence type="predicted"/>
<dbReference type="Proteomes" id="UP000247569">
    <property type="component" value="Unassembled WGS sequence"/>
</dbReference>
<keyword evidence="4" id="KW-1185">Reference proteome</keyword>
<organism evidence="3 4">
    <name type="scientific">Nocardia tenerifensis</name>
    <dbReference type="NCBI Taxonomy" id="228006"/>
    <lineage>
        <taxon>Bacteria</taxon>
        <taxon>Bacillati</taxon>
        <taxon>Actinomycetota</taxon>
        <taxon>Actinomycetes</taxon>
        <taxon>Mycobacteriales</taxon>
        <taxon>Nocardiaceae</taxon>
        <taxon>Nocardia</taxon>
    </lineage>
</organism>
<protein>
    <submittedName>
        <fullName evidence="3">Uncharacterized protein</fullName>
    </submittedName>
</protein>
<evidence type="ECO:0000256" key="1">
    <source>
        <dbReference type="SAM" id="Coils"/>
    </source>
</evidence>
<name>A0A318JJU5_9NOCA</name>
<comment type="caution">
    <text evidence="3">The sequence shown here is derived from an EMBL/GenBank/DDBJ whole genome shotgun (WGS) entry which is preliminary data.</text>
</comment>
<feature type="region of interest" description="Disordered" evidence="2">
    <location>
        <begin position="56"/>
        <end position="78"/>
    </location>
</feature>
<gene>
    <name evidence="3" type="ORF">DFR70_1432</name>
</gene>
<dbReference type="RefSeq" id="WP_040740394.1">
    <property type="nucleotide sequence ID" value="NZ_QJKF01000043.1"/>
</dbReference>
<evidence type="ECO:0000313" key="4">
    <source>
        <dbReference type="Proteomes" id="UP000247569"/>
    </source>
</evidence>
<sequence length="181" mass="19342">MGSWREELDRREAATAEQVGELRRHIAELSDQLEAAEQRLSRLQITRETMDEILDERAEVDDQNARTAGSDSDGNTKTVVSQPGLGAGRLIGAMLVPQRVVGMDPAAVLPDDYGEILAVLAEAADGLRAGQIAAELGIATTDRAKVEGLRSKLKRLVARGWADQQPSGKFVIANEAGVVGG</sequence>
<dbReference type="AlphaFoldDB" id="A0A318JJU5"/>
<dbReference type="OrthoDB" id="4548279at2"/>
<accession>A0A318JJU5</accession>
<evidence type="ECO:0000313" key="3">
    <source>
        <dbReference type="EMBL" id="PXX51875.1"/>
    </source>
</evidence>
<feature type="compositionally biased region" description="Polar residues" evidence="2">
    <location>
        <begin position="65"/>
        <end position="78"/>
    </location>
</feature>
<reference evidence="3 4" key="1">
    <citation type="submission" date="2018-05" db="EMBL/GenBank/DDBJ databases">
        <title>Genomic Encyclopedia of Type Strains, Phase IV (KMG-IV): sequencing the most valuable type-strain genomes for metagenomic binning, comparative biology and taxonomic classification.</title>
        <authorList>
            <person name="Goeker M."/>
        </authorList>
    </citation>
    <scope>NUCLEOTIDE SEQUENCE [LARGE SCALE GENOMIC DNA]</scope>
    <source>
        <strain evidence="3 4">DSM 44704</strain>
    </source>
</reference>
<keyword evidence="1" id="KW-0175">Coiled coil</keyword>